<sequence>MRNKFFIDKKLVKKIEKDLKKRCSIEEDLNKDLELFNEEIDDKTVLSIFKYIEDYGNKKQKGYLVEIQSRYENSTLLIDDTLKLADWYDKMCNFYNNIDGMDL</sequence>
<dbReference type="RefSeq" id="WP_118369968.1">
    <property type="nucleotide sequence ID" value="NZ_QROY01000002.1"/>
</dbReference>
<comment type="caution">
    <text evidence="1">The sequence shown here is derived from an EMBL/GenBank/DDBJ whole genome shotgun (WGS) entry which is preliminary data.</text>
</comment>
<protein>
    <submittedName>
        <fullName evidence="1">Uncharacterized protein</fullName>
    </submittedName>
</protein>
<organism evidence="1 2">
    <name type="scientific">Lachnospira eligens</name>
    <dbReference type="NCBI Taxonomy" id="39485"/>
    <lineage>
        <taxon>Bacteria</taxon>
        <taxon>Bacillati</taxon>
        <taxon>Bacillota</taxon>
        <taxon>Clostridia</taxon>
        <taxon>Lachnospirales</taxon>
        <taxon>Lachnospiraceae</taxon>
        <taxon>Lachnospira</taxon>
    </lineage>
</organism>
<dbReference type="AlphaFoldDB" id="A0A415MER3"/>
<evidence type="ECO:0000313" key="1">
    <source>
        <dbReference type="EMBL" id="RHL71210.1"/>
    </source>
</evidence>
<reference evidence="1 2" key="1">
    <citation type="submission" date="2018-08" db="EMBL/GenBank/DDBJ databases">
        <title>A genome reference for cultivated species of the human gut microbiota.</title>
        <authorList>
            <person name="Zou Y."/>
            <person name="Xue W."/>
            <person name="Luo G."/>
        </authorList>
    </citation>
    <scope>NUCLEOTIDE SEQUENCE [LARGE SCALE GENOMIC DNA]</scope>
    <source>
        <strain evidence="1 2">AF36-7BH</strain>
    </source>
</reference>
<name>A0A415MER3_9FIRM</name>
<gene>
    <name evidence="1" type="ORF">DW007_03440</name>
</gene>
<dbReference type="EMBL" id="QROY01000002">
    <property type="protein sequence ID" value="RHL71210.1"/>
    <property type="molecule type" value="Genomic_DNA"/>
</dbReference>
<accession>A0A415MER3</accession>
<evidence type="ECO:0000313" key="2">
    <source>
        <dbReference type="Proteomes" id="UP000285201"/>
    </source>
</evidence>
<dbReference type="Proteomes" id="UP000285201">
    <property type="component" value="Unassembled WGS sequence"/>
</dbReference>
<proteinExistence type="predicted"/>